<feature type="domain" description="Leucine-binding protein" evidence="6">
    <location>
        <begin position="29"/>
        <end position="369"/>
    </location>
</feature>
<dbReference type="Proteomes" id="UP001220662">
    <property type="component" value="Unassembled WGS sequence"/>
</dbReference>
<accession>A0A127N0Q1</accession>
<comment type="similarity">
    <text evidence="1">Belongs to the leucine-binding protein family.</text>
</comment>
<dbReference type="Gene3D" id="3.40.50.2300">
    <property type="match status" value="2"/>
</dbReference>
<evidence type="ECO:0000313" key="8">
    <source>
        <dbReference type="EMBL" id="MDF3844363.1"/>
    </source>
</evidence>
<evidence type="ECO:0000256" key="4">
    <source>
        <dbReference type="ARBA" id="ARBA00022970"/>
    </source>
</evidence>
<evidence type="ECO:0000313" key="9">
    <source>
        <dbReference type="Proteomes" id="UP000077748"/>
    </source>
</evidence>
<dbReference type="EMBL" id="JARJLR010000357">
    <property type="protein sequence ID" value="MDF3844363.1"/>
    <property type="molecule type" value="Genomic_DNA"/>
</dbReference>
<organism evidence="7 9">
    <name type="scientific">Pseudomonas citronellolis</name>
    <dbReference type="NCBI Taxonomy" id="53408"/>
    <lineage>
        <taxon>Bacteria</taxon>
        <taxon>Pseudomonadati</taxon>
        <taxon>Pseudomonadota</taxon>
        <taxon>Gammaproteobacteria</taxon>
        <taxon>Pseudomonadales</taxon>
        <taxon>Pseudomonadaceae</taxon>
        <taxon>Pseudomonas</taxon>
    </lineage>
</organism>
<name>A0A127N0Q1_9PSED</name>
<dbReference type="PANTHER" id="PTHR47151">
    <property type="entry name" value="LEU/ILE/VAL-BINDING ABC TRANSPORTER SUBUNIT"/>
    <property type="match status" value="1"/>
</dbReference>
<keyword evidence="3 5" id="KW-0732">Signal</keyword>
<evidence type="ECO:0000259" key="6">
    <source>
        <dbReference type="Pfam" id="PF13458"/>
    </source>
</evidence>
<dbReference type="Pfam" id="PF13458">
    <property type="entry name" value="Peripla_BP_6"/>
    <property type="match status" value="1"/>
</dbReference>
<feature type="chain" id="PRO_5010446549" evidence="5">
    <location>
        <begin position="28"/>
        <end position="378"/>
    </location>
</feature>
<protein>
    <submittedName>
        <fullName evidence="7 8">Branched-chain amino acid ABC transporter substrate-binding protein</fullName>
    </submittedName>
</protein>
<evidence type="ECO:0000313" key="7">
    <source>
        <dbReference type="EMBL" id="ANI17732.1"/>
    </source>
</evidence>
<dbReference type="InterPro" id="IPR028081">
    <property type="entry name" value="Leu-bd"/>
</dbReference>
<evidence type="ECO:0000256" key="1">
    <source>
        <dbReference type="ARBA" id="ARBA00010062"/>
    </source>
</evidence>
<gene>
    <name evidence="7" type="ORF">A9C11_28730</name>
    <name evidence="8" type="ORF">P3W55_21840</name>
</gene>
<reference evidence="7 9" key="1">
    <citation type="submission" date="2016-05" db="EMBL/GenBank/DDBJ databases">
        <title>Genome Sequence of Pseudomonas citronellolis Strain SJTE-3, an Estrogens and Persistent Organic Pollutants degradation strain.</title>
        <authorList>
            <person name="Liang R."/>
        </authorList>
    </citation>
    <scope>NUCLEOTIDE SEQUENCE [LARGE SCALE GENOMIC DNA]</scope>
    <source>
        <strain evidence="7 9">SJTE-3</strain>
    </source>
</reference>
<sequence>MSQKIFRKGFLALAVTAAMGMTSLAQADVVIGVAGPHTGANASFGEQYWRGATQAAEDINAAGGVNGEKIKLVKADDACEPKQAVAVANRLVDEDKAVAVVGHFCSSSTIPASEVYDEAGIIAITPGSTNPQVTERGLSGMFRMCGRDDQQGIVAGDYIVDVLKAKKVAVIHDKDTYGQGLADATRAQLNKRGVKEVLYEGLTRGEKDFNALVTKIRASGAEVVYFGGLHPEAGPLVRQMREQGLTAKFMSDDGIVTDELVTTAGGPQYVKGVLMTFGADPRLIPDGKAVVEKFRAGGFEPEGYTLYAYASVQALAAGFNGAGKTDPAAAAKWLKSHPVQTVMGKKEWDQKGDLKVSDYVVYEWDDKGKYHQLDAFKK</sequence>
<evidence type="ECO:0000256" key="5">
    <source>
        <dbReference type="SAM" id="SignalP"/>
    </source>
</evidence>
<dbReference type="SUPFAM" id="SSF53822">
    <property type="entry name" value="Periplasmic binding protein-like I"/>
    <property type="match status" value="1"/>
</dbReference>
<dbReference type="KEGG" id="pcq:PcP3B5_56620"/>
<proteinExistence type="inferred from homology"/>
<feature type="signal peptide" evidence="5">
    <location>
        <begin position="1"/>
        <end position="27"/>
    </location>
</feature>
<dbReference type="EMBL" id="CP015878">
    <property type="protein sequence ID" value="ANI17732.1"/>
    <property type="molecule type" value="Genomic_DNA"/>
</dbReference>
<dbReference type="GeneID" id="72998616"/>
<dbReference type="CDD" id="cd06342">
    <property type="entry name" value="PBP1_ABC_LIVBP-like"/>
    <property type="match status" value="1"/>
</dbReference>
<dbReference type="AlphaFoldDB" id="A0A127N0Q1"/>
<dbReference type="GO" id="GO:0006865">
    <property type="term" value="P:amino acid transport"/>
    <property type="evidence" value="ECO:0007669"/>
    <property type="project" value="UniProtKB-KW"/>
</dbReference>
<dbReference type="STRING" id="53408.A9C11_28730"/>
<dbReference type="InterPro" id="IPR000709">
    <property type="entry name" value="Leu_Ile_Val-bd"/>
</dbReference>
<dbReference type="RefSeq" id="WP_009613410.1">
    <property type="nucleotide sequence ID" value="NZ_BDGS01000001.1"/>
</dbReference>
<reference evidence="8" key="2">
    <citation type="submission" date="2023-03" db="EMBL/GenBank/DDBJ databases">
        <title>Draft assemblies of triclosan tolerant bacteria isolated from returned activated sludge.</title>
        <authorList>
            <person name="Van Hamelsveld S."/>
        </authorList>
    </citation>
    <scope>NUCLEOTIDE SEQUENCE</scope>
    <source>
        <strain evidence="8">GW210015_S63</strain>
    </source>
</reference>
<evidence type="ECO:0000256" key="3">
    <source>
        <dbReference type="ARBA" id="ARBA00022729"/>
    </source>
</evidence>
<dbReference type="PRINTS" id="PR00337">
    <property type="entry name" value="LEUILEVALBP"/>
</dbReference>
<keyword evidence="2" id="KW-0813">Transport</keyword>
<keyword evidence="4" id="KW-0029">Amino-acid transport</keyword>
<dbReference type="Proteomes" id="UP000077748">
    <property type="component" value="Chromosome"/>
</dbReference>
<dbReference type="InterPro" id="IPR028082">
    <property type="entry name" value="Peripla_BP_I"/>
</dbReference>
<dbReference type="PANTHER" id="PTHR47151:SF2">
    <property type="entry name" value="AMINO ACID BINDING PROTEIN"/>
    <property type="match status" value="1"/>
</dbReference>
<evidence type="ECO:0000256" key="2">
    <source>
        <dbReference type="ARBA" id="ARBA00022448"/>
    </source>
</evidence>